<feature type="chain" id="PRO_5026172056" evidence="1">
    <location>
        <begin position="20"/>
        <end position="176"/>
    </location>
</feature>
<keyword evidence="3" id="KW-1185">Reference proteome</keyword>
<keyword evidence="1" id="KW-0732">Signal</keyword>
<evidence type="ECO:0000313" key="2">
    <source>
        <dbReference type="EMBL" id="MXV20436.1"/>
    </source>
</evidence>
<dbReference type="AlphaFoldDB" id="A0A6I4YKJ9"/>
<dbReference type="EMBL" id="WVHK01000045">
    <property type="protein sequence ID" value="MXV20436.1"/>
    <property type="molecule type" value="Genomic_DNA"/>
</dbReference>
<comment type="caution">
    <text evidence="2">The sequence shown here is derived from an EMBL/GenBank/DDBJ whole genome shotgun (WGS) entry which is preliminary data.</text>
</comment>
<gene>
    <name evidence="2" type="ORF">GLX28_12415</name>
</gene>
<feature type="signal peptide" evidence="1">
    <location>
        <begin position="1"/>
        <end position="19"/>
    </location>
</feature>
<proteinExistence type="predicted"/>
<sequence>MKRHLVLAALLTLTPLAHAGSGNAAPRAVTPFGAPKALPANALVRPGQTWVMTGTTAAGERITRDLKLSAQAPEWDDGWDFDADNGPFSWKPEDRMILAADVLTGMMNDSDIHLCLGMIQGSGARGVLLSGTLEELEVEMDRLDDATGEPRTTDELIQAVRKAGVNAGTCTLTLKR</sequence>
<dbReference type="Proteomes" id="UP000430519">
    <property type="component" value="Unassembled WGS sequence"/>
</dbReference>
<protein>
    <submittedName>
        <fullName evidence="2">Uncharacterized protein</fullName>
    </submittedName>
</protein>
<name>A0A6I4YKJ9_9DEIO</name>
<dbReference type="RefSeq" id="WP_160979932.1">
    <property type="nucleotide sequence ID" value="NZ_WVHK01000045.1"/>
</dbReference>
<reference evidence="2 3" key="1">
    <citation type="submission" date="2019-11" db="EMBL/GenBank/DDBJ databases">
        <title>Genome sequence of Deinococcus xianganensis Y35, AI-2 producing algicidal bacterium, isolated from lake water.</title>
        <authorList>
            <person name="Li Y."/>
        </authorList>
    </citation>
    <scope>NUCLEOTIDE SEQUENCE [LARGE SCALE GENOMIC DNA]</scope>
    <source>
        <strain evidence="2 3">Y35</strain>
    </source>
</reference>
<evidence type="ECO:0000256" key="1">
    <source>
        <dbReference type="SAM" id="SignalP"/>
    </source>
</evidence>
<evidence type="ECO:0000313" key="3">
    <source>
        <dbReference type="Proteomes" id="UP000430519"/>
    </source>
</evidence>
<accession>A0A6I4YKJ9</accession>
<organism evidence="2 3">
    <name type="scientific">Deinococcus xianganensis</name>
    <dbReference type="NCBI Taxonomy" id="1507289"/>
    <lineage>
        <taxon>Bacteria</taxon>
        <taxon>Thermotogati</taxon>
        <taxon>Deinococcota</taxon>
        <taxon>Deinococci</taxon>
        <taxon>Deinococcales</taxon>
        <taxon>Deinococcaceae</taxon>
        <taxon>Deinococcus</taxon>
    </lineage>
</organism>